<dbReference type="OrthoDB" id="742916at2759"/>
<sequence>MDEQKTWFLARLLTSTHRDQNCTTNSVQEQHGLSHENDGGVCIEDLAWAMTDLEAKTRTCYSETFDYIDSKSFVMMMILDGCFILELLCLYDKELVDDPLFVSRWVMPILQHDLLLLENRLPFFVLQKLFVMTNDSENEHSLTKLALKFFDTLMRRVIEVLENKCQVDELTEAGIKFKERSGWPDLLDLDFQGGVLKVSLFIDDRTGPIFLNFMAFEQCNSNTEAYFTQYVIFMDSLVNLAKDVEILHYNGIINHGLGSDEEVAVLLNNLCREIVYDPDELYLSKQMMGINKESTCNEQSEADVTGNVAEIAITIKDYLTYIRGAIPQRSPVSWSIFKVLRNIRAAHENADFSSELIFISPFHIKNNRVRGGTQDKKARFLARLLTSTYRDNSCTIKDYLTYIRGAIPQRSPVSWSIFKFPRNIRAAHENADFSPELIFIGPFHIKNSRVRGGTQDKKARFLARLLTLTYRDNSCTTDRGQEQHGLSHENDRGVCIEDLALAMKDFEAKTRACYSETFDDHNSKNFVTMMIFDGCFIVELLRLYNKVFCFIEFVDDPLFAARWVMPNLQRDLLLLENQLPFFVLQKLFVMTNDSANKHSLTELALKFFDPLMCRDKEVLEKKYKVDGDHDHLLGLFRSSFLPSSKKKKINTDDKQGNPMTIYHSSKERQLVRCVTELTEARIKFKERSDHHDLLNLDFEDGVLKVPPLFIDDRTGPIFLNFVVFEQCNSNTEAYFTQYVLFLDSLVNSSKDVEILHYNGTINHCLGSDEEVAVLFNNLCREIVYDRDDLYLSKQMVDRGHQQTLQR</sequence>
<dbReference type="AlphaFoldDB" id="A0A7J7MMZ7"/>
<dbReference type="Pfam" id="PF03140">
    <property type="entry name" value="DUF247"/>
    <property type="match status" value="3"/>
</dbReference>
<evidence type="ECO:0000313" key="1">
    <source>
        <dbReference type="EMBL" id="KAF6156256.1"/>
    </source>
</evidence>
<protein>
    <submittedName>
        <fullName evidence="1">Uncharacterized protein</fullName>
    </submittedName>
</protein>
<dbReference type="PANTHER" id="PTHR31170:SF25">
    <property type="entry name" value="BNAA09G04570D PROTEIN"/>
    <property type="match status" value="1"/>
</dbReference>
<dbReference type="Proteomes" id="UP000541444">
    <property type="component" value="Unassembled WGS sequence"/>
</dbReference>
<dbReference type="PANTHER" id="PTHR31170">
    <property type="entry name" value="BNAC04G53230D PROTEIN"/>
    <property type="match status" value="1"/>
</dbReference>
<reference evidence="1 2" key="1">
    <citation type="journal article" date="2020" name="IScience">
        <title>Genome Sequencing of the Endangered Kingdonia uniflora (Circaeasteraceae, Ranunculales) Reveals Potential Mechanisms of Evolutionary Specialization.</title>
        <authorList>
            <person name="Sun Y."/>
            <person name="Deng T."/>
            <person name="Zhang A."/>
            <person name="Moore M.J."/>
            <person name="Landis J.B."/>
            <person name="Lin N."/>
            <person name="Zhang H."/>
            <person name="Zhang X."/>
            <person name="Huang J."/>
            <person name="Zhang X."/>
            <person name="Sun H."/>
            <person name="Wang H."/>
        </authorList>
    </citation>
    <scope>NUCLEOTIDE SEQUENCE [LARGE SCALE GENOMIC DNA]</scope>
    <source>
        <strain evidence="1">TB1705</strain>
        <tissue evidence="1">Leaf</tissue>
    </source>
</reference>
<evidence type="ECO:0000313" key="2">
    <source>
        <dbReference type="Proteomes" id="UP000541444"/>
    </source>
</evidence>
<gene>
    <name evidence="1" type="ORF">GIB67_030259</name>
</gene>
<comment type="caution">
    <text evidence="1">The sequence shown here is derived from an EMBL/GenBank/DDBJ whole genome shotgun (WGS) entry which is preliminary data.</text>
</comment>
<proteinExistence type="predicted"/>
<dbReference type="EMBL" id="JACGCM010001363">
    <property type="protein sequence ID" value="KAF6156256.1"/>
    <property type="molecule type" value="Genomic_DNA"/>
</dbReference>
<keyword evidence="2" id="KW-1185">Reference proteome</keyword>
<organism evidence="1 2">
    <name type="scientific">Kingdonia uniflora</name>
    <dbReference type="NCBI Taxonomy" id="39325"/>
    <lineage>
        <taxon>Eukaryota</taxon>
        <taxon>Viridiplantae</taxon>
        <taxon>Streptophyta</taxon>
        <taxon>Embryophyta</taxon>
        <taxon>Tracheophyta</taxon>
        <taxon>Spermatophyta</taxon>
        <taxon>Magnoliopsida</taxon>
        <taxon>Ranunculales</taxon>
        <taxon>Circaeasteraceae</taxon>
        <taxon>Kingdonia</taxon>
    </lineage>
</organism>
<dbReference type="InterPro" id="IPR004158">
    <property type="entry name" value="DUF247_pln"/>
</dbReference>
<accession>A0A7J7MMZ7</accession>
<name>A0A7J7MMZ7_9MAGN</name>